<dbReference type="OrthoDB" id="9802862at2"/>
<name>A0A1H0S7C2_HALAD</name>
<dbReference type="Pfam" id="PF01476">
    <property type="entry name" value="LysM"/>
    <property type="match status" value="2"/>
</dbReference>
<dbReference type="InterPro" id="IPR036779">
    <property type="entry name" value="LysM_dom_sf"/>
</dbReference>
<dbReference type="RefSeq" id="WP_089653848.1">
    <property type="nucleotide sequence ID" value="NZ_FNIZ01000017.1"/>
</dbReference>
<keyword evidence="5" id="KW-0862">Zinc</keyword>
<dbReference type="SUPFAM" id="SSF54106">
    <property type="entry name" value="LysM domain"/>
    <property type="match status" value="2"/>
</dbReference>
<dbReference type="Gene3D" id="3.10.350.10">
    <property type="entry name" value="LysM domain"/>
    <property type="match status" value="2"/>
</dbReference>
<dbReference type="InterPro" id="IPR034274">
    <property type="entry name" value="ENP1_M14_CPD"/>
</dbReference>
<dbReference type="PANTHER" id="PTHR11705">
    <property type="entry name" value="PROTEASE FAMILY M14 CARBOXYPEPTIDASE A,B"/>
    <property type="match status" value="1"/>
</dbReference>
<dbReference type="PROSITE" id="PS51782">
    <property type="entry name" value="LYSM"/>
    <property type="match status" value="2"/>
</dbReference>
<proteinExistence type="inferred from homology"/>
<feature type="domain" description="LysM" evidence="8">
    <location>
        <begin position="51"/>
        <end position="95"/>
    </location>
</feature>
<evidence type="ECO:0000256" key="7">
    <source>
        <dbReference type="PROSITE-ProRule" id="PRU01379"/>
    </source>
</evidence>
<evidence type="ECO:0000313" key="11">
    <source>
        <dbReference type="Proteomes" id="UP000198860"/>
    </source>
</evidence>
<dbReference type="GO" id="GO:0008270">
    <property type="term" value="F:zinc ion binding"/>
    <property type="evidence" value="ECO:0007669"/>
    <property type="project" value="InterPro"/>
</dbReference>
<comment type="similarity">
    <text evidence="2 7">Belongs to the peptidase M14 family.</text>
</comment>
<dbReference type="GO" id="GO:0004181">
    <property type="term" value="F:metallocarboxypeptidase activity"/>
    <property type="evidence" value="ECO:0007669"/>
    <property type="project" value="InterPro"/>
</dbReference>
<dbReference type="GO" id="GO:0005615">
    <property type="term" value="C:extracellular space"/>
    <property type="evidence" value="ECO:0007669"/>
    <property type="project" value="TreeGrafter"/>
</dbReference>
<dbReference type="CDD" id="cd00118">
    <property type="entry name" value="LysM"/>
    <property type="match status" value="2"/>
</dbReference>
<keyword evidence="4" id="KW-0378">Hydrolase</keyword>
<feature type="domain" description="LysM" evidence="8">
    <location>
        <begin position="1"/>
        <end position="45"/>
    </location>
</feature>
<evidence type="ECO:0000256" key="3">
    <source>
        <dbReference type="ARBA" id="ARBA00022670"/>
    </source>
</evidence>
<dbReference type="PRINTS" id="PR00765">
    <property type="entry name" value="CRBOXYPTASEA"/>
</dbReference>
<evidence type="ECO:0000256" key="6">
    <source>
        <dbReference type="ARBA" id="ARBA00023049"/>
    </source>
</evidence>
<feature type="domain" description="Peptidase M14" evidence="9">
    <location>
        <begin position="108"/>
        <end position="393"/>
    </location>
</feature>
<dbReference type="PANTHER" id="PTHR11705:SF143">
    <property type="entry name" value="SLL0236 PROTEIN"/>
    <property type="match status" value="1"/>
</dbReference>
<dbReference type="PROSITE" id="PS52035">
    <property type="entry name" value="PEPTIDASE_M14"/>
    <property type="match status" value="1"/>
</dbReference>
<evidence type="ECO:0000259" key="9">
    <source>
        <dbReference type="PROSITE" id="PS52035"/>
    </source>
</evidence>
<keyword evidence="3" id="KW-0645">Protease</keyword>
<dbReference type="GO" id="GO:0006508">
    <property type="term" value="P:proteolysis"/>
    <property type="evidence" value="ECO:0007669"/>
    <property type="project" value="UniProtKB-KW"/>
</dbReference>
<comment type="cofactor">
    <cofactor evidence="1">
        <name>Zn(2+)</name>
        <dbReference type="ChEBI" id="CHEBI:29105"/>
    </cofactor>
</comment>
<evidence type="ECO:0000259" key="8">
    <source>
        <dbReference type="PROSITE" id="PS51782"/>
    </source>
</evidence>
<keyword evidence="11" id="KW-1185">Reference proteome</keyword>
<evidence type="ECO:0000256" key="4">
    <source>
        <dbReference type="ARBA" id="ARBA00022801"/>
    </source>
</evidence>
<dbReference type="SMART" id="SM00631">
    <property type="entry name" value="Zn_pept"/>
    <property type="match status" value="1"/>
</dbReference>
<dbReference type="AlphaFoldDB" id="A0A1H0S7C2"/>
<evidence type="ECO:0000256" key="2">
    <source>
        <dbReference type="ARBA" id="ARBA00005988"/>
    </source>
</evidence>
<dbReference type="SMART" id="SM00257">
    <property type="entry name" value="LysM"/>
    <property type="match status" value="2"/>
</dbReference>
<evidence type="ECO:0000256" key="1">
    <source>
        <dbReference type="ARBA" id="ARBA00001947"/>
    </source>
</evidence>
<evidence type="ECO:0000313" key="10">
    <source>
        <dbReference type="EMBL" id="SDP37439.1"/>
    </source>
</evidence>
<dbReference type="InterPro" id="IPR000834">
    <property type="entry name" value="Peptidase_M14"/>
</dbReference>
<protein>
    <submittedName>
        <fullName evidence="10">G-D-glutamyl-meso-diaminopimelate peptidase</fullName>
    </submittedName>
</protein>
<feature type="active site" description="Proton donor/acceptor" evidence="7">
    <location>
        <position position="365"/>
    </location>
</feature>
<sequence>MDVKVRSGDTLWYYSNLFNVPLDLIIDSNPQADPSSLQIGQTIRIPGYETSQYRIQSGDTFWKIASERRISLDAIALLNPSVNPRMLQIGQVLFLPVQVTYRVVDGNRPYDFNVLTTDLNELYELYPFVRRETIGSSVMGKDLVELQIGRGPKVVHWNGSFHANEWITTAVIMQFLNDYLLALTNKETIRGLEIAPFYNEVTLSIVPMVDPDGVDLVLNGPPEGEFGELALTINDGNTDFSGWKANIRGVDLNNQYPAKWEVDAARKPTSPAPRDFPGYQPLTEPETVAMAELAGARNFEKMLAFHTQGEVIYWGYEGLEPPRSMTIVNEFERVSGYKPIRYVDSFSGYKDWFIQDFRQPGFTVELGLGVNPLPLEQFDEIYQETIGIFLASLYM</sequence>
<dbReference type="STRING" id="240303.SAMN05421677_11745"/>
<keyword evidence="6" id="KW-0482">Metalloprotease</keyword>
<dbReference type="CDD" id="cd06229">
    <property type="entry name" value="M14_Endopeptidase_I"/>
    <property type="match status" value="1"/>
</dbReference>
<dbReference type="Proteomes" id="UP000198860">
    <property type="component" value="Unassembled WGS sequence"/>
</dbReference>
<evidence type="ECO:0000256" key="5">
    <source>
        <dbReference type="ARBA" id="ARBA00022833"/>
    </source>
</evidence>
<reference evidence="11" key="1">
    <citation type="submission" date="2016-10" db="EMBL/GenBank/DDBJ databases">
        <authorList>
            <person name="Varghese N."/>
            <person name="Submissions S."/>
        </authorList>
    </citation>
    <scope>NUCLEOTIDE SEQUENCE [LARGE SCALE GENOMIC DNA]</scope>
    <source>
        <strain evidence="11">CGMCC 1.3703</strain>
    </source>
</reference>
<dbReference type="Gene3D" id="3.40.630.10">
    <property type="entry name" value="Zn peptidases"/>
    <property type="match status" value="1"/>
</dbReference>
<dbReference type="Pfam" id="PF00246">
    <property type="entry name" value="Peptidase_M14"/>
    <property type="match status" value="1"/>
</dbReference>
<dbReference type="InterPro" id="IPR018392">
    <property type="entry name" value="LysM"/>
</dbReference>
<dbReference type="EMBL" id="FNIZ01000017">
    <property type="protein sequence ID" value="SDP37439.1"/>
    <property type="molecule type" value="Genomic_DNA"/>
</dbReference>
<accession>A0A1H0S7C2</accession>
<organism evidence="10 11">
    <name type="scientific">Halobacillus aidingensis</name>
    <dbReference type="NCBI Taxonomy" id="240303"/>
    <lineage>
        <taxon>Bacteria</taxon>
        <taxon>Bacillati</taxon>
        <taxon>Bacillota</taxon>
        <taxon>Bacilli</taxon>
        <taxon>Bacillales</taxon>
        <taxon>Bacillaceae</taxon>
        <taxon>Halobacillus</taxon>
    </lineage>
</organism>
<dbReference type="SUPFAM" id="SSF53187">
    <property type="entry name" value="Zn-dependent exopeptidases"/>
    <property type="match status" value="1"/>
</dbReference>
<gene>
    <name evidence="10" type="ORF">SAMN05421677_11745</name>
</gene>